<dbReference type="InterPro" id="IPR000792">
    <property type="entry name" value="Tscrpt_reg_LuxR_C"/>
</dbReference>
<protein>
    <recommendedName>
        <fullName evidence="2">HTH luxR-type domain-containing protein</fullName>
    </recommendedName>
</protein>
<evidence type="ECO:0000313" key="4">
    <source>
        <dbReference type="Proteomes" id="UP001500973"/>
    </source>
</evidence>
<proteinExistence type="predicted"/>
<keyword evidence="4" id="KW-1185">Reference proteome</keyword>
<gene>
    <name evidence="3" type="ORF">GCM10009601_20560</name>
</gene>
<dbReference type="Pfam" id="PF00196">
    <property type="entry name" value="GerE"/>
    <property type="match status" value="1"/>
</dbReference>
<evidence type="ECO:0000259" key="2">
    <source>
        <dbReference type="PROSITE" id="PS50043"/>
    </source>
</evidence>
<dbReference type="SUPFAM" id="SSF46894">
    <property type="entry name" value="C-terminal effector domain of the bipartite response regulators"/>
    <property type="match status" value="1"/>
</dbReference>
<dbReference type="PROSITE" id="PS50043">
    <property type="entry name" value="HTH_LUXR_2"/>
    <property type="match status" value="1"/>
</dbReference>
<dbReference type="InterPro" id="IPR039420">
    <property type="entry name" value="WalR-like"/>
</dbReference>
<dbReference type="Proteomes" id="UP001500973">
    <property type="component" value="Unassembled WGS sequence"/>
</dbReference>
<comment type="caution">
    <text evidence="3">The sequence shown here is derived from an EMBL/GenBank/DDBJ whole genome shotgun (WGS) entry which is preliminary data.</text>
</comment>
<reference evidence="4" key="1">
    <citation type="journal article" date="2019" name="Int. J. Syst. Evol. Microbiol.">
        <title>The Global Catalogue of Microorganisms (GCM) 10K type strain sequencing project: providing services to taxonomists for standard genome sequencing and annotation.</title>
        <authorList>
            <consortium name="The Broad Institute Genomics Platform"/>
            <consortium name="The Broad Institute Genome Sequencing Center for Infectious Disease"/>
            <person name="Wu L."/>
            <person name="Ma J."/>
        </authorList>
    </citation>
    <scope>NUCLEOTIDE SEQUENCE [LARGE SCALE GENOMIC DNA]</scope>
    <source>
        <strain evidence="4">JCM 11756</strain>
    </source>
</reference>
<accession>A0ABP4JIJ3</accession>
<dbReference type="InterPro" id="IPR016032">
    <property type="entry name" value="Sig_transdc_resp-reg_C-effctor"/>
</dbReference>
<dbReference type="PANTHER" id="PTHR43214:SF42">
    <property type="entry name" value="TRANSCRIPTIONAL REGULATORY PROTEIN DESR"/>
    <property type="match status" value="1"/>
</dbReference>
<dbReference type="Gene3D" id="1.10.10.10">
    <property type="entry name" value="Winged helix-like DNA-binding domain superfamily/Winged helix DNA-binding domain"/>
    <property type="match status" value="1"/>
</dbReference>
<dbReference type="CDD" id="cd06170">
    <property type="entry name" value="LuxR_C_like"/>
    <property type="match status" value="1"/>
</dbReference>
<dbReference type="InterPro" id="IPR036388">
    <property type="entry name" value="WH-like_DNA-bd_sf"/>
</dbReference>
<dbReference type="SUPFAM" id="SSF56024">
    <property type="entry name" value="Phospholipase D/nuclease"/>
    <property type="match status" value="1"/>
</dbReference>
<feature type="domain" description="HTH luxR-type" evidence="2">
    <location>
        <begin position="220"/>
        <end position="285"/>
    </location>
</feature>
<sequence length="288" mass="32127">MISTQRKLRATTDVDEPVKQLLQLIELQEQSIASCSEYTRSLHKQVSALASCMWPPLHQASDLEIVKDADRIAEIQDSIVELPAEEIMLLRPAFGSPDEMNRELERFQSARERGMTVRCIQQQLHTSLRSRSYFRQLTSLGCHVRTSPLIPFQATVVDDTLSFVSTDVDGASERMLLVTNSPLVGCLRRVFEFCWDAASDAATQPALEICGTGHPEAEASRPRPPELAPDQLTVLRLWASGRPDTAIARELQISPRTLRRTTATLMRRLGVSTRFEAGMVAARSGLLN</sequence>
<dbReference type="PANTHER" id="PTHR43214">
    <property type="entry name" value="TWO-COMPONENT RESPONSE REGULATOR"/>
    <property type="match status" value="1"/>
</dbReference>
<dbReference type="EMBL" id="BAAAIZ010000024">
    <property type="protein sequence ID" value="GAA1421046.1"/>
    <property type="molecule type" value="Genomic_DNA"/>
</dbReference>
<keyword evidence="1" id="KW-0238">DNA-binding</keyword>
<dbReference type="SMART" id="SM00421">
    <property type="entry name" value="HTH_LUXR"/>
    <property type="match status" value="1"/>
</dbReference>
<organism evidence="3 4">
    <name type="scientific">Streptomyces thermospinosisporus</name>
    <dbReference type="NCBI Taxonomy" id="161482"/>
    <lineage>
        <taxon>Bacteria</taxon>
        <taxon>Bacillati</taxon>
        <taxon>Actinomycetota</taxon>
        <taxon>Actinomycetes</taxon>
        <taxon>Kitasatosporales</taxon>
        <taxon>Streptomycetaceae</taxon>
        <taxon>Streptomyces</taxon>
    </lineage>
</organism>
<name>A0ABP4JIJ3_9ACTN</name>
<evidence type="ECO:0000256" key="1">
    <source>
        <dbReference type="ARBA" id="ARBA00023125"/>
    </source>
</evidence>
<evidence type="ECO:0000313" key="3">
    <source>
        <dbReference type="EMBL" id="GAA1421046.1"/>
    </source>
</evidence>